<evidence type="ECO:0000256" key="1">
    <source>
        <dbReference type="ARBA" id="ARBA00001947"/>
    </source>
</evidence>
<dbReference type="InterPro" id="IPR050378">
    <property type="entry name" value="Metallo-dep_Hydrolases_sf"/>
</dbReference>
<dbReference type="Proteomes" id="UP000515312">
    <property type="component" value="Chromosome"/>
</dbReference>
<dbReference type="RefSeq" id="WP_186743867.1">
    <property type="nucleotide sequence ID" value="NZ_CP060394.1"/>
</dbReference>
<dbReference type="SUPFAM" id="SSF51556">
    <property type="entry name" value="Metallo-dependent hydrolases"/>
    <property type="match status" value="1"/>
</dbReference>
<accession>A0A7G8BK04</accession>
<dbReference type="InterPro" id="IPR032466">
    <property type="entry name" value="Metal_Hydrolase"/>
</dbReference>
<protein>
    <submittedName>
        <fullName evidence="7">Dihydropyrimidinase</fullName>
        <ecNumber evidence="7">3.5.2.2</ecNumber>
    </submittedName>
</protein>
<keyword evidence="3" id="KW-0479">Metal-binding</keyword>
<dbReference type="GO" id="GO:0005829">
    <property type="term" value="C:cytosol"/>
    <property type="evidence" value="ECO:0007669"/>
    <property type="project" value="TreeGrafter"/>
</dbReference>
<sequence>MGILIKNGTVVNADGSKKTDVLIDGEKIAKVGDKINATGHTTVDATDLLVMPGGIDVHTHLDMPFGGTVSADDYTTGTQAAAVGGTTMLIDFALQSQGRTMREAYDTWRKKSDNKACIDFSLHMAVTDLGPGDGSQGLREMEEMVAEGVSSFKLFMAYPGVLMIDDGLMFKVMQKAAKLNALCCIHAENGSAIDIVVAQMLAEGKTAPHYHALSRSPKAEAEATHRAIALADMAGAAVYIVHLSNAYALDELKHLQERGAKALAETCTQYLVLSIEDQMPGKSWDEAKFVFTPPLREKWNQKVLWQALTDGSLVVVSTDHCPFRFADQKSLGRGNFSKIPNGGPGVENRLQILWHYGVNGGWFTQEKFVDLCCTAPARVFGMEKQKGSIKEGLDADILIWDPNAEYTISAATQRMATDYSMFEGWTVKGNAAKVISRGELVVDNSTKPGKFLGTTGRGRFVKREANAGGMV</sequence>
<evidence type="ECO:0000259" key="6">
    <source>
        <dbReference type="Pfam" id="PF01979"/>
    </source>
</evidence>
<dbReference type="Pfam" id="PF01979">
    <property type="entry name" value="Amidohydro_1"/>
    <property type="match status" value="1"/>
</dbReference>
<keyword evidence="4 7" id="KW-0378">Hydrolase</keyword>
<evidence type="ECO:0000313" key="8">
    <source>
        <dbReference type="Proteomes" id="UP000515312"/>
    </source>
</evidence>
<evidence type="ECO:0000256" key="5">
    <source>
        <dbReference type="PIRSR" id="PIRSR611778-50"/>
    </source>
</evidence>
<dbReference type="KEGG" id="adin:H7849_02430"/>
<dbReference type="NCBIfam" id="TIGR02033">
    <property type="entry name" value="D-hydantoinase"/>
    <property type="match status" value="1"/>
</dbReference>
<gene>
    <name evidence="7" type="primary">hydA</name>
    <name evidence="7" type="ORF">H7849_02430</name>
</gene>
<comment type="cofactor">
    <cofactor evidence="1">
        <name>Zn(2+)</name>
        <dbReference type="ChEBI" id="CHEBI:29105"/>
    </cofactor>
</comment>
<evidence type="ECO:0000313" key="7">
    <source>
        <dbReference type="EMBL" id="QNI32874.1"/>
    </source>
</evidence>
<dbReference type="FunFam" id="3.20.20.140:FF:000076">
    <property type="entry name" value="Dihydropyrimidinase like 2"/>
    <property type="match status" value="1"/>
</dbReference>
<dbReference type="InterPro" id="IPR006680">
    <property type="entry name" value="Amidohydro-rel"/>
</dbReference>
<dbReference type="PANTHER" id="PTHR11647:SF1">
    <property type="entry name" value="COLLAPSIN RESPONSE MEDIATOR PROTEIN"/>
    <property type="match status" value="1"/>
</dbReference>
<proteinExistence type="inferred from homology"/>
<dbReference type="InterPro" id="IPR011778">
    <property type="entry name" value="Hydantoinase/dihydroPyrase"/>
</dbReference>
<dbReference type="Gene3D" id="3.20.20.140">
    <property type="entry name" value="Metal-dependent hydrolases"/>
    <property type="match status" value="1"/>
</dbReference>
<feature type="domain" description="Amidohydrolase-related" evidence="6">
    <location>
        <begin position="49"/>
        <end position="441"/>
    </location>
</feature>
<dbReference type="GO" id="GO:0004157">
    <property type="term" value="F:dihydropyrimidinase activity"/>
    <property type="evidence" value="ECO:0007669"/>
    <property type="project" value="UniProtKB-EC"/>
</dbReference>
<dbReference type="Gene3D" id="2.30.40.10">
    <property type="entry name" value="Urease, subunit C, domain 1"/>
    <property type="match status" value="1"/>
</dbReference>
<dbReference type="AlphaFoldDB" id="A0A7G8BK04"/>
<comment type="PTM">
    <text evidence="5">Carbamylation allows a single lysine to coordinate two divalent metal cations.</text>
</comment>
<dbReference type="EMBL" id="CP060394">
    <property type="protein sequence ID" value="QNI32874.1"/>
    <property type="molecule type" value="Genomic_DNA"/>
</dbReference>
<dbReference type="CDD" id="cd01314">
    <property type="entry name" value="D-HYD"/>
    <property type="match status" value="1"/>
</dbReference>
<comment type="similarity">
    <text evidence="2">Belongs to the metallo-dependent hydrolases superfamily. Hydantoinase/dihydropyrimidinase family.</text>
</comment>
<keyword evidence="8" id="KW-1185">Reference proteome</keyword>
<evidence type="ECO:0000256" key="2">
    <source>
        <dbReference type="ARBA" id="ARBA00008829"/>
    </source>
</evidence>
<evidence type="ECO:0000256" key="3">
    <source>
        <dbReference type="ARBA" id="ARBA00022723"/>
    </source>
</evidence>
<dbReference type="GO" id="GO:0046872">
    <property type="term" value="F:metal ion binding"/>
    <property type="evidence" value="ECO:0007669"/>
    <property type="project" value="UniProtKB-KW"/>
</dbReference>
<dbReference type="InterPro" id="IPR011059">
    <property type="entry name" value="Metal-dep_hydrolase_composite"/>
</dbReference>
<feature type="modified residue" description="N6-carboxylysine" evidence="5">
    <location>
        <position position="153"/>
    </location>
</feature>
<evidence type="ECO:0000256" key="4">
    <source>
        <dbReference type="ARBA" id="ARBA00022801"/>
    </source>
</evidence>
<organism evidence="7 8">
    <name type="scientific">Alloacidobacterium dinghuense</name>
    <dbReference type="NCBI Taxonomy" id="2763107"/>
    <lineage>
        <taxon>Bacteria</taxon>
        <taxon>Pseudomonadati</taxon>
        <taxon>Acidobacteriota</taxon>
        <taxon>Terriglobia</taxon>
        <taxon>Terriglobales</taxon>
        <taxon>Acidobacteriaceae</taxon>
        <taxon>Alloacidobacterium</taxon>
    </lineage>
</organism>
<dbReference type="SUPFAM" id="SSF51338">
    <property type="entry name" value="Composite domain of metallo-dependent hydrolases"/>
    <property type="match status" value="1"/>
</dbReference>
<reference evidence="7 8" key="1">
    <citation type="submission" date="2020-08" db="EMBL/GenBank/DDBJ databases">
        <title>Edaphobacter telluris sp. nov. and Acidobacterium dinghuensis sp. nov., two acidobacteria isolated from forest soil.</title>
        <authorList>
            <person name="Fu J."/>
            <person name="Qiu L."/>
        </authorList>
    </citation>
    <scope>NUCLEOTIDE SEQUENCE [LARGE SCALE GENOMIC DNA]</scope>
    <source>
        <strain evidence="7">4Y35</strain>
    </source>
</reference>
<dbReference type="EC" id="3.5.2.2" evidence="7"/>
<dbReference type="PANTHER" id="PTHR11647">
    <property type="entry name" value="HYDRANTOINASE/DIHYDROPYRIMIDINASE FAMILY MEMBER"/>
    <property type="match status" value="1"/>
</dbReference>
<name>A0A7G8BK04_9BACT</name>